<dbReference type="SMART" id="SM01003">
    <property type="entry name" value="AlaDh_PNT_N"/>
    <property type="match status" value="1"/>
</dbReference>
<dbReference type="PANTHER" id="PTHR11133:SF22">
    <property type="entry name" value="ALPHA-AMINOADIPIC SEMIALDEHYDE SYNTHASE, MITOCHONDRIAL"/>
    <property type="match status" value="1"/>
</dbReference>
<dbReference type="SUPFAM" id="SSF52283">
    <property type="entry name" value="Formate/glycerate dehydrogenase catalytic domain-like"/>
    <property type="match status" value="1"/>
</dbReference>
<sequence>MRGKRWHLDHPRRTPCLAIRRETINSWERRAPLAPKHVKQLTEKGIKVLVQPFENRAYSHEEYVNAGAIVQEDLAEAQLVMSVKQIRIDDLMSNKTYAFFSHTIKGQSENMPMLDTILKRKIRLIDYEKICDDEGRRLVMFGKWAGYAGFLDILHGLGQRLKFLGHKNPFERIVMAHDYFDSKEAVEALKECGEEINSGALPTSLGPMIFVFTGTGNVSQGSRELFKHLPHEYVEPDRLPEIAKNGDMNKIYGCIVSRKHHLRRKIDGQFDPTEFEAFPERYESNFITKIAPYASIIVNGLFWRANDPRLIKTLDSTKLSSKLIAICDISADPNGSIEFMTECTTIEKPFVIYNPEMGITTSRLTDPGILICSIDNMPTQLPREATEHFGNLLLPFVEDMLKAAQATSFNKINCVDEIKNAIITSNGHLTKKYDYIHELMVKQLGKKINTRAEETYFGDFIDVTQEIECKNQKFSKSFDSAGLLKIMSQKKFLTQHNRA</sequence>
<dbReference type="InterPro" id="IPR007698">
    <property type="entry name" value="AlaDH/PNT_NAD(H)-bd"/>
</dbReference>
<organism evidence="5 6">
    <name type="scientific">Acrobeloides nanus</name>
    <dbReference type="NCBI Taxonomy" id="290746"/>
    <lineage>
        <taxon>Eukaryota</taxon>
        <taxon>Metazoa</taxon>
        <taxon>Ecdysozoa</taxon>
        <taxon>Nematoda</taxon>
        <taxon>Chromadorea</taxon>
        <taxon>Rhabditida</taxon>
        <taxon>Tylenchina</taxon>
        <taxon>Cephalobomorpha</taxon>
        <taxon>Cephaloboidea</taxon>
        <taxon>Cephalobidae</taxon>
        <taxon>Acrobeloides</taxon>
    </lineage>
</organism>
<dbReference type="WBParaSite" id="ACRNAN_scaffold9198.g31574.t1">
    <property type="protein sequence ID" value="ACRNAN_scaffold9198.g31574.t1"/>
    <property type="gene ID" value="ACRNAN_scaffold9198.g31574"/>
</dbReference>
<evidence type="ECO:0000259" key="3">
    <source>
        <dbReference type="SMART" id="SM01002"/>
    </source>
</evidence>
<dbReference type="Gene3D" id="3.40.50.720">
    <property type="entry name" value="NAD(P)-binding Rossmann-like Domain"/>
    <property type="match status" value="2"/>
</dbReference>
<dbReference type="Pfam" id="PF01262">
    <property type="entry name" value="AlaDh_PNT_C"/>
    <property type="match status" value="1"/>
</dbReference>
<dbReference type="SMART" id="SM01002">
    <property type="entry name" value="AlaDh_PNT_C"/>
    <property type="match status" value="1"/>
</dbReference>
<feature type="domain" description="Alanine dehydrogenase/pyridine nucleotide transhydrogenase NAD(H)-binding" evidence="3">
    <location>
        <begin position="188"/>
        <end position="373"/>
    </location>
</feature>
<dbReference type="GO" id="GO:0019878">
    <property type="term" value="P:lysine biosynthetic process via aminoadipic acid"/>
    <property type="evidence" value="ECO:0007669"/>
    <property type="project" value="TreeGrafter"/>
</dbReference>
<dbReference type="Pfam" id="PF05222">
    <property type="entry name" value="AlaDh_PNT_N"/>
    <property type="match status" value="1"/>
</dbReference>
<protein>
    <submittedName>
        <fullName evidence="6">Uncharacterized protein</fullName>
    </submittedName>
</protein>
<dbReference type="GO" id="GO:0005737">
    <property type="term" value="C:cytoplasm"/>
    <property type="evidence" value="ECO:0007669"/>
    <property type="project" value="TreeGrafter"/>
</dbReference>
<accession>A0A914EN34</accession>
<name>A0A914EN34_9BILA</name>
<evidence type="ECO:0000256" key="1">
    <source>
        <dbReference type="ARBA" id="ARBA00005624"/>
    </source>
</evidence>
<dbReference type="InterPro" id="IPR007886">
    <property type="entry name" value="AlaDH/PNT_N"/>
</dbReference>
<proteinExistence type="inferred from homology"/>
<dbReference type="GO" id="GO:0004753">
    <property type="term" value="F:saccharopine dehydrogenase activity"/>
    <property type="evidence" value="ECO:0007669"/>
    <property type="project" value="TreeGrafter"/>
</dbReference>
<evidence type="ECO:0000259" key="4">
    <source>
        <dbReference type="SMART" id="SM01003"/>
    </source>
</evidence>
<dbReference type="PANTHER" id="PTHR11133">
    <property type="entry name" value="SACCHAROPINE DEHYDROGENASE"/>
    <property type="match status" value="1"/>
</dbReference>
<dbReference type="CDD" id="cd12189">
    <property type="entry name" value="LKR_SDH_like"/>
    <property type="match status" value="1"/>
</dbReference>
<keyword evidence="2" id="KW-0560">Oxidoreductase</keyword>
<comment type="similarity">
    <text evidence="1">In the N-terminal section; belongs to the AlaDH/PNT family.</text>
</comment>
<evidence type="ECO:0000313" key="6">
    <source>
        <dbReference type="WBParaSite" id="ACRNAN_scaffold9198.g31574.t1"/>
    </source>
</evidence>
<dbReference type="AlphaFoldDB" id="A0A914EN34"/>
<dbReference type="FunFam" id="3.40.50.720:FF:000087">
    <property type="entry name" value="alpha-aminoadipic semialdehyde synthase, mitochondrial"/>
    <property type="match status" value="1"/>
</dbReference>
<dbReference type="Proteomes" id="UP000887540">
    <property type="component" value="Unplaced"/>
</dbReference>
<feature type="domain" description="Alanine dehydrogenase/pyridine nucleotide transhydrogenase N-terminal" evidence="4">
    <location>
        <begin position="18"/>
        <end position="148"/>
    </location>
</feature>
<evidence type="ECO:0000256" key="2">
    <source>
        <dbReference type="ARBA" id="ARBA00023002"/>
    </source>
</evidence>
<dbReference type="InterPro" id="IPR051168">
    <property type="entry name" value="AASS"/>
</dbReference>
<evidence type="ECO:0000313" key="5">
    <source>
        <dbReference type="Proteomes" id="UP000887540"/>
    </source>
</evidence>
<reference evidence="6" key="1">
    <citation type="submission" date="2022-11" db="UniProtKB">
        <authorList>
            <consortium name="WormBaseParasite"/>
        </authorList>
    </citation>
    <scope>IDENTIFICATION</scope>
</reference>
<keyword evidence="5" id="KW-1185">Reference proteome</keyword>